<dbReference type="RefSeq" id="WP_158870569.1">
    <property type="nucleotide sequence ID" value="NZ_CP046401.1"/>
</dbReference>
<dbReference type="Proteomes" id="UP000428260">
    <property type="component" value="Chromosome"/>
</dbReference>
<evidence type="ECO:0000256" key="1">
    <source>
        <dbReference type="SAM" id="Phobius"/>
    </source>
</evidence>
<reference evidence="2 3" key="1">
    <citation type="submission" date="2019-11" db="EMBL/GenBank/DDBJ databases">
        <authorList>
            <person name="Zheng R.K."/>
            <person name="Sun C.M."/>
        </authorList>
    </citation>
    <scope>NUCLEOTIDE SEQUENCE [LARGE SCALE GENOMIC DNA]</scope>
    <source>
        <strain evidence="2 3">WC007</strain>
    </source>
</reference>
<feature type="transmembrane region" description="Helical" evidence="1">
    <location>
        <begin position="150"/>
        <end position="170"/>
    </location>
</feature>
<name>A0A6I6JVD6_9BACT</name>
<protein>
    <submittedName>
        <fullName evidence="2">Uncharacterized protein</fullName>
    </submittedName>
</protein>
<keyword evidence="1" id="KW-0472">Membrane</keyword>
<sequence>MKNYFKNYPLAKTGFFVIPLVVFTIVMGIFFPESAPEHFSSFIIAFEFAQSPDDINLLLSPLSAKEIRQVDVGNYLDFGFMIVYTALLIKAFEKCAQLLDKKILKTGIFIAIVVLISDVAENIFLLRLTSNHINQSLNSEIMSNLDYLKIFTWTKWISLSVLFTFFYALVYNLRWLFKIIGVIFLFPLLYLIAAPEQSPEMLSNFTNSIFLCFFTLIIFLFLYRKKA</sequence>
<organism evidence="2 3">
    <name type="scientific">Maribellus comscasis</name>
    <dbReference type="NCBI Taxonomy" id="2681766"/>
    <lineage>
        <taxon>Bacteria</taxon>
        <taxon>Pseudomonadati</taxon>
        <taxon>Bacteroidota</taxon>
        <taxon>Bacteroidia</taxon>
        <taxon>Marinilabiliales</taxon>
        <taxon>Prolixibacteraceae</taxon>
        <taxon>Maribellus</taxon>
    </lineage>
</organism>
<feature type="transmembrane region" description="Helical" evidence="1">
    <location>
        <begin position="104"/>
        <end position="130"/>
    </location>
</feature>
<proteinExistence type="predicted"/>
<feature type="transmembrane region" description="Helical" evidence="1">
    <location>
        <begin position="12"/>
        <end position="31"/>
    </location>
</feature>
<dbReference type="EMBL" id="CP046401">
    <property type="protein sequence ID" value="QGY47066.1"/>
    <property type="molecule type" value="Genomic_DNA"/>
</dbReference>
<keyword evidence="1" id="KW-1133">Transmembrane helix</keyword>
<keyword evidence="1" id="KW-0812">Transmembrane</keyword>
<feature type="transmembrane region" description="Helical" evidence="1">
    <location>
        <begin position="175"/>
        <end position="193"/>
    </location>
</feature>
<gene>
    <name evidence="2" type="ORF">GM418_26415</name>
</gene>
<evidence type="ECO:0000313" key="2">
    <source>
        <dbReference type="EMBL" id="QGY47066.1"/>
    </source>
</evidence>
<evidence type="ECO:0000313" key="3">
    <source>
        <dbReference type="Proteomes" id="UP000428260"/>
    </source>
</evidence>
<feature type="transmembrane region" description="Helical" evidence="1">
    <location>
        <begin position="205"/>
        <end position="223"/>
    </location>
</feature>
<dbReference type="KEGG" id="mcos:GM418_26415"/>
<keyword evidence="3" id="KW-1185">Reference proteome</keyword>
<dbReference type="AlphaFoldDB" id="A0A6I6JVD6"/>
<feature type="transmembrane region" description="Helical" evidence="1">
    <location>
        <begin position="72"/>
        <end position="92"/>
    </location>
</feature>
<accession>A0A6I6JVD6</accession>